<dbReference type="AlphaFoldDB" id="A0A5C4WQZ4"/>
<dbReference type="InterPro" id="IPR008920">
    <property type="entry name" value="TF_FadR/GntR_C"/>
</dbReference>
<accession>A0A5C4WQZ4</accession>
<name>A0A5C4WQZ4_9ACTN</name>
<sequence>MQTDVAKDQLRELILDGTYPSGARLTEMEVAAALEMSRTPVREALRALAADGLVRPSGRGVVVAALDRDHLDEAYQVRAALEALTAELAATRQSEGRIAPADLVALRDVANETAAVTAEGRFADAVRLNRRFHRLIAELAGNSMALLTLERIWDQIQVSTLRSLAPPSRPAHVSGQHEDLVSAIILGHADEAAKVARAHVLDTRTVTNSKGEPA</sequence>
<dbReference type="PRINTS" id="PR00035">
    <property type="entry name" value="HTHGNTR"/>
</dbReference>
<evidence type="ECO:0000256" key="1">
    <source>
        <dbReference type="ARBA" id="ARBA00023015"/>
    </source>
</evidence>
<dbReference type="InterPro" id="IPR036390">
    <property type="entry name" value="WH_DNA-bd_sf"/>
</dbReference>
<dbReference type="InterPro" id="IPR011711">
    <property type="entry name" value="GntR_C"/>
</dbReference>
<dbReference type="SMART" id="SM00345">
    <property type="entry name" value="HTH_GNTR"/>
    <property type="match status" value="1"/>
</dbReference>
<dbReference type="GO" id="GO:0003677">
    <property type="term" value="F:DNA binding"/>
    <property type="evidence" value="ECO:0007669"/>
    <property type="project" value="UniProtKB-KW"/>
</dbReference>
<keyword evidence="5" id="KW-1185">Reference proteome</keyword>
<dbReference type="OrthoDB" id="8680240at2"/>
<dbReference type="SUPFAM" id="SSF46785">
    <property type="entry name" value="Winged helix' DNA-binding domain"/>
    <property type="match status" value="1"/>
</dbReference>
<evidence type="ECO:0000256" key="2">
    <source>
        <dbReference type="ARBA" id="ARBA00023125"/>
    </source>
</evidence>
<gene>
    <name evidence="4" type="ORF">FH608_013085</name>
</gene>
<dbReference type="CDD" id="cd07377">
    <property type="entry name" value="WHTH_GntR"/>
    <property type="match status" value="1"/>
</dbReference>
<reference evidence="4 5" key="1">
    <citation type="submission" date="2019-10" db="EMBL/GenBank/DDBJ databases">
        <title>Nonomuraea sp. nov., isolated from Phyllanthus amarus.</title>
        <authorList>
            <person name="Klykleung N."/>
            <person name="Tanasupawat S."/>
        </authorList>
    </citation>
    <scope>NUCLEOTIDE SEQUENCE [LARGE SCALE GENOMIC DNA]</scope>
    <source>
        <strain evidence="4 5">PA1-10</strain>
    </source>
</reference>
<dbReference type="PANTHER" id="PTHR43537:SF24">
    <property type="entry name" value="GLUCONATE OPERON TRANSCRIPTIONAL REPRESSOR"/>
    <property type="match status" value="1"/>
</dbReference>
<dbReference type="Pfam" id="PF07729">
    <property type="entry name" value="FCD"/>
    <property type="match status" value="1"/>
</dbReference>
<dbReference type="RefSeq" id="WP_139630731.1">
    <property type="nucleotide sequence ID" value="NZ_VDLX02000004.1"/>
</dbReference>
<dbReference type="GO" id="GO:0003700">
    <property type="term" value="F:DNA-binding transcription factor activity"/>
    <property type="evidence" value="ECO:0007669"/>
    <property type="project" value="InterPro"/>
</dbReference>
<dbReference type="Gene3D" id="1.20.120.530">
    <property type="entry name" value="GntR ligand-binding domain-like"/>
    <property type="match status" value="1"/>
</dbReference>
<protein>
    <submittedName>
        <fullName evidence="4">FCD domain-containing protein</fullName>
    </submittedName>
</protein>
<dbReference type="PANTHER" id="PTHR43537">
    <property type="entry name" value="TRANSCRIPTIONAL REGULATOR, GNTR FAMILY"/>
    <property type="match status" value="1"/>
</dbReference>
<dbReference type="InterPro" id="IPR036388">
    <property type="entry name" value="WH-like_DNA-bd_sf"/>
</dbReference>
<dbReference type="SMART" id="SM00895">
    <property type="entry name" value="FCD"/>
    <property type="match status" value="1"/>
</dbReference>
<comment type="caution">
    <text evidence="4">The sequence shown here is derived from an EMBL/GenBank/DDBJ whole genome shotgun (WGS) entry which is preliminary data.</text>
</comment>
<dbReference type="SUPFAM" id="SSF48008">
    <property type="entry name" value="GntR ligand-binding domain-like"/>
    <property type="match status" value="1"/>
</dbReference>
<keyword evidence="2" id="KW-0238">DNA-binding</keyword>
<dbReference type="PROSITE" id="PS50949">
    <property type="entry name" value="HTH_GNTR"/>
    <property type="match status" value="1"/>
</dbReference>
<dbReference type="Gene3D" id="1.10.10.10">
    <property type="entry name" value="Winged helix-like DNA-binding domain superfamily/Winged helix DNA-binding domain"/>
    <property type="match status" value="1"/>
</dbReference>
<organism evidence="4 5">
    <name type="scientific">Nonomuraea phyllanthi</name>
    <dbReference type="NCBI Taxonomy" id="2219224"/>
    <lineage>
        <taxon>Bacteria</taxon>
        <taxon>Bacillati</taxon>
        <taxon>Actinomycetota</taxon>
        <taxon>Actinomycetes</taxon>
        <taxon>Streptosporangiales</taxon>
        <taxon>Streptosporangiaceae</taxon>
        <taxon>Nonomuraea</taxon>
    </lineage>
</organism>
<dbReference type="EMBL" id="VDLX02000004">
    <property type="protein sequence ID" value="KAB8195292.1"/>
    <property type="molecule type" value="Genomic_DNA"/>
</dbReference>
<keyword evidence="3" id="KW-0804">Transcription</keyword>
<evidence type="ECO:0000256" key="3">
    <source>
        <dbReference type="ARBA" id="ARBA00023163"/>
    </source>
</evidence>
<proteinExistence type="predicted"/>
<evidence type="ECO:0000313" key="5">
    <source>
        <dbReference type="Proteomes" id="UP000312512"/>
    </source>
</evidence>
<keyword evidence="1" id="KW-0805">Transcription regulation</keyword>
<evidence type="ECO:0000313" key="4">
    <source>
        <dbReference type="EMBL" id="KAB8195292.1"/>
    </source>
</evidence>
<dbReference type="Pfam" id="PF00392">
    <property type="entry name" value="GntR"/>
    <property type="match status" value="1"/>
</dbReference>
<dbReference type="InterPro" id="IPR000524">
    <property type="entry name" value="Tscrpt_reg_HTH_GntR"/>
</dbReference>
<dbReference type="Proteomes" id="UP000312512">
    <property type="component" value="Unassembled WGS sequence"/>
</dbReference>